<evidence type="ECO:0000313" key="2">
    <source>
        <dbReference type="EMBL" id="CAA9271536.1"/>
    </source>
</evidence>
<evidence type="ECO:0000256" key="1">
    <source>
        <dbReference type="SAM" id="MobiDB-lite"/>
    </source>
</evidence>
<dbReference type="AlphaFoldDB" id="A0A6J4JAN2"/>
<name>A0A6J4JAN2_9PSEU</name>
<organism evidence="2">
    <name type="scientific">uncultured Actinomycetospora sp</name>
    <dbReference type="NCBI Taxonomy" id="1135996"/>
    <lineage>
        <taxon>Bacteria</taxon>
        <taxon>Bacillati</taxon>
        <taxon>Actinomycetota</taxon>
        <taxon>Actinomycetes</taxon>
        <taxon>Pseudonocardiales</taxon>
        <taxon>Pseudonocardiaceae</taxon>
        <taxon>Actinomycetospora</taxon>
        <taxon>environmental samples</taxon>
    </lineage>
</organism>
<proteinExistence type="predicted"/>
<dbReference type="EMBL" id="CADCTH010000382">
    <property type="protein sequence ID" value="CAA9271536.1"/>
    <property type="molecule type" value="Genomic_DNA"/>
</dbReference>
<protein>
    <submittedName>
        <fullName evidence="2">Uncharacterized protein</fullName>
    </submittedName>
</protein>
<feature type="compositionally biased region" description="Basic residues" evidence="1">
    <location>
        <begin position="1"/>
        <end position="11"/>
    </location>
</feature>
<feature type="non-terminal residue" evidence="2">
    <location>
        <position position="36"/>
    </location>
</feature>
<sequence length="36" mass="3937">GIQGRRRRGARGRTGPCRGRGRRLPVRAGAPRRDPG</sequence>
<feature type="non-terminal residue" evidence="2">
    <location>
        <position position="1"/>
    </location>
</feature>
<accession>A0A6J4JAN2</accession>
<gene>
    <name evidence="2" type="ORF">AVDCRST_MAG54-3027</name>
</gene>
<reference evidence="2" key="1">
    <citation type="submission" date="2020-02" db="EMBL/GenBank/DDBJ databases">
        <authorList>
            <person name="Meier V. D."/>
        </authorList>
    </citation>
    <scope>NUCLEOTIDE SEQUENCE</scope>
    <source>
        <strain evidence="2">AVDCRST_MAG54</strain>
    </source>
</reference>
<feature type="region of interest" description="Disordered" evidence="1">
    <location>
        <begin position="1"/>
        <end position="36"/>
    </location>
</feature>